<dbReference type="PANTHER" id="PTHR43288">
    <property type="entry name" value="BIOTIN SYNTHASE-RELATED PROTEIN, RADICAL SAM SUPERFAMILY"/>
    <property type="match status" value="1"/>
</dbReference>
<evidence type="ECO:0000256" key="1">
    <source>
        <dbReference type="ARBA" id="ARBA00001966"/>
    </source>
</evidence>
<comment type="cofactor">
    <cofactor evidence="1">
        <name>[4Fe-4S] cluster</name>
        <dbReference type="ChEBI" id="CHEBI:49883"/>
    </cofactor>
</comment>
<keyword evidence="4" id="KW-0408">Iron</keyword>
<keyword evidence="3" id="KW-0479">Metal-binding</keyword>
<protein>
    <submittedName>
        <fullName evidence="7">Radical SAM protein</fullName>
    </submittedName>
</protein>
<sequence length="322" mass="34187">MPAADLAALRAVGTAFSGRPFRASTPTFRHHEVEGLEPCRVSRRFPAFSITGPACALNCHHCRAAILEPMTPATTPADLDRLVRDGIAADGLAGFLLSGGSNRRNEVPFERFLSTVAALKRDHPGLEVAVHTGLVDHRRAGLLADAGIDVAMLDIIGDDDTIREVYRLDRPVADFARSLDCLLKAGLRTVPHIVAGLHFGELRGEDRALGVIADSAADTVILVVVMPAFAEPGRFRAPDTTDVARFFGRARARLADRTLLLGCARPHGRARAALDAAALLAGFDGIAYPSEGIMEVARALGRSADQAMACCGLTRNRCAAAA</sequence>
<organism evidence="7 8">
    <name type="scientific">Azospirillum oleiclasticum</name>
    <dbReference type="NCBI Taxonomy" id="2735135"/>
    <lineage>
        <taxon>Bacteria</taxon>
        <taxon>Pseudomonadati</taxon>
        <taxon>Pseudomonadota</taxon>
        <taxon>Alphaproteobacteria</taxon>
        <taxon>Rhodospirillales</taxon>
        <taxon>Azospirillaceae</taxon>
        <taxon>Azospirillum</taxon>
    </lineage>
</organism>
<dbReference type="SMART" id="SM00729">
    <property type="entry name" value="Elp3"/>
    <property type="match status" value="1"/>
</dbReference>
<dbReference type="SUPFAM" id="SSF102114">
    <property type="entry name" value="Radical SAM enzymes"/>
    <property type="match status" value="1"/>
</dbReference>
<feature type="domain" description="Elp3/MiaA/NifB-like radical SAM core" evidence="6">
    <location>
        <begin position="45"/>
        <end position="249"/>
    </location>
</feature>
<dbReference type="EMBL" id="JABFDB010000011">
    <property type="protein sequence ID" value="NYZ21400.1"/>
    <property type="molecule type" value="Genomic_DNA"/>
</dbReference>
<reference evidence="7 8" key="1">
    <citation type="submission" date="2020-05" db="EMBL/GenBank/DDBJ databases">
        <title>Azospirillum oleiclasticum sp. nov, a nitrogen-fixing and heavy crude oil-emulsifying bacterium isolated from the crude oil of Yumen Oilfield.</title>
        <authorList>
            <person name="Wu D."/>
            <person name="Cai M."/>
            <person name="Zhang X."/>
        </authorList>
    </citation>
    <scope>NUCLEOTIDE SEQUENCE [LARGE SCALE GENOMIC DNA]</scope>
    <source>
        <strain evidence="7 8">ROY-1-1-2</strain>
    </source>
</reference>
<dbReference type="SFLD" id="SFLDG01113">
    <property type="entry name" value="Uncharacterised_Radical_SAM_Su"/>
    <property type="match status" value="1"/>
</dbReference>
<keyword evidence="5" id="KW-0411">Iron-sulfur</keyword>
<name>A0ABX2TC77_9PROT</name>
<comment type="caution">
    <text evidence="7">The sequence shown here is derived from an EMBL/GenBank/DDBJ whole genome shotgun (WGS) entry which is preliminary data.</text>
</comment>
<dbReference type="InterPro" id="IPR058240">
    <property type="entry name" value="rSAM_sf"/>
</dbReference>
<dbReference type="InterPro" id="IPR013785">
    <property type="entry name" value="Aldolase_TIM"/>
</dbReference>
<dbReference type="Gene3D" id="3.20.20.70">
    <property type="entry name" value="Aldolase class I"/>
    <property type="match status" value="1"/>
</dbReference>
<evidence type="ECO:0000256" key="5">
    <source>
        <dbReference type="ARBA" id="ARBA00023014"/>
    </source>
</evidence>
<dbReference type="SFLD" id="SFLDS00029">
    <property type="entry name" value="Radical_SAM"/>
    <property type="match status" value="1"/>
</dbReference>
<dbReference type="Pfam" id="PF04055">
    <property type="entry name" value="Radical_SAM"/>
    <property type="match status" value="1"/>
</dbReference>
<evidence type="ECO:0000256" key="3">
    <source>
        <dbReference type="ARBA" id="ARBA00022723"/>
    </source>
</evidence>
<dbReference type="CDD" id="cd01335">
    <property type="entry name" value="Radical_SAM"/>
    <property type="match status" value="1"/>
</dbReference>
<gene>
    <name evidence="7" type="ORF">HND93_16930</name>
</gene>
<dbReference type="Proteomes" id="UP000584642">
    <property type="component" value="Unassembled WGS sequence"/>
</dbReference>
<evidence type="ECO:0000313" key="8">
    <source>
        <dbReference type="Proteomes" id="UP000584642"/>
    </source>
</evidence>
<evidence type="ECO:0000256" key="4">
    <source>
        <dbReference type="ARBA" id="ARBA00023004"/>
    </source>
</evidence>
<evidence type="ECO:0000259" key="6">
    <source>
        <dbReference type="SMART" id="SM00729"/>
    </source>
</evidence>
<dbReference type="PANTHER" id="PTHR43288:SF2">
    <property type="entry name" value="RADICAL SAM CORE DOMAIN-CONTAINING PROTEIN"/>
    <property type="match status" value="1"/>
</dbReference>
<keyword evidence="8" id="KW-1185">Reference proteome</keyword>
<keyword evidence="2" id="KW-0949">S-adenosyl-L-methionine</keyword>
<dbReference type="InterPro" id="IPR007197">
    <property type="entry name" value="rSAM"/>
</dbReference>
<proteinExistence type="predicted"/>
<dbReference type="InterPro" id="IPR006638">
    <property type="entry name" value="Elp3/MiaA/NifB-like_rSAM"/>
</dbReference>
<dbReference type="RefSeq" id="WP_180283160.1">
    <property type="nucleotide sequence ID" value="NZ_JABFDB010000011.1"/>
</dbReference>
<evidence type="ECO:0000313" key="7">
    <source>
        <dbReference type="EMBL" id="NYZ21400.1"/>
    </source>
</evidence>
<accession>A0ABX2TC77</accession>
<evidence type="ECO:0000256" key="2">
    <source>
        <dbReference type="ARBA" id="ARBA00022691"/>
    </source>
</evidence>